<evidence type="ECO:0000313" key="3">
    <source>
        <dbReference type="Proteomes" id="UP000233020"/>
    </source>
</evidence>
<dbReference type="AlphaFoldDB" id="A0A2K5DTL6"/>
<sequence length="166" mass="19243">MEKRARGVKPSVNQTLNQTPQQAPLAPRKERRPSMFEKEAYAQILRERLRESIHDVQYVEPPFDDSIADIGKEWKSALAKLKFANSYRMEPLKKFQAQSVETKVQQILTELAHAIVIRTRSIVSLVQAQQIASRWIWDVAWDSWVAAKHEAESYTALVLVFALYYE</sequence>
<proteinExistence type="predicted"/>
<reference evidence="2" key="1">
    <citation type="submission" date="2025-08" db="UniProtKB">
        <authorList>
            <consortium name="Ensembl"/>
        </authorList>
    </citation>
    <scope>IDENTIFICATION</scope>
</reference>
<organism evidence="2 3">
    <name type="scientific">Aotus nancymaae</name>
    <name type="common">Ma's night monkey</name>
    <dbReference type="NCBI Taxonomy" id="37293"/>
    <lineage>
        <taxon>Eukaryota</taxon>
        <taxon>Metazoa</taxon>
        <taxon>Chordata</taxon>
        <taxon>Craniata</taxon>
        <taxon>Vertebrata</taxon>
        <taxon>Euteleostomi</taxon>
        <taxon>Mammalia</taxon>
        <taxon>Eutheria</taxon>
        <taxon>Euarchontoglires</taxon>
        <taxon>Primates</taxon>
        <taxon>Haplorrhini</taxon>
        <taxon>Platyrrhini</taxon>
        <taxon>Aotidae</taxon>
        <taxon>Aotus</taxon>
    </lineage>
</organism>
<reference evidence="2" key="2">
    <citation type="submission" date="2025-09" db="UniProtKB">
        <authorList>
            <consortium name="Ensembl"/>
        </authorList>
    </citation>
    <scope>IDENTIFICATION</scope>
</reference>
<dbReference type="InterPro" id="IPR005334">
    <property type="entry name" value="Tctex-1-like"/>
</dbReference>
<gene>
    <name evidence="2" type="primary">DYNLT2</name>
</gene>
<evidence type="ECO:0000313" key="2">
    <source>
        <dbReference type="Ensembl" id="ENSANAP00000024289.1"/>
    </source>
</evidence>
<dbReference type="Proteomes" id="UP000233020">
    <property type="component" value="Unplaced"/>
</dbReference>
<protein>
    <submittedName>
        <fullName evidence="2">Dynein light chain Tctex-type 2</fullName>
    </submittedName>
</protein>
<accession>A0A2K5DTL6</accession>
<dbReference type="OMA" id="HEAESYT"/>
<feature type="region of interest" description="Disordered" evidence="1">
    <location>
        <begin position="1"/>
        <end position="32"/>
    </location>
</feature>
<name>A0A2K5DTL6_AOTNA</name>
<dbReference type="STRING" id="37293.ENSANAP00000024289"/>
<dbReference type="Pfam" id="PF03645">
    <property type="entry name" value="Tctex-1"/>
    <property type="match status" value="1"/>
</dbReference>
<evidence type="ECO:0000256" key="1">
    <source>
        <dbReference type="SAM" id="MobiDB-lite"/>
    </source>
</evidence>
<dbReference type="Ensembl" id="ENSANAT00000042208.1">
    <property type="protein sequence ID" value="ENSANAP00000024289.1"/>
    <property type="gene ID" value="ENSANAG00000029883.1"/>
</dbReference>
<dbReference type="GeneTree" id="ENSGT00940000160069"/>
<feature type="compositionally biased region" description="Polar residues" evidence="1">
    <location>
        <begin position="11"/>
        <end position="22"/>
    </location>
</feature>
<keyword evidence="3" id="KW-1185">Reference proteome</keyword>